<reference evidence="4" key="1">
    <citation type="submission" date="2021-01" db="EMBL/GenBank/DDBJ databases">
        <title>Whole genome shotgun sequence of Rugosimonospora africana NBRC 104875.</title>
        <authorList>
            <person name="Komaki H."/>
            <person name="Tamura T."/>
        </authorList>
    </citation>
    <scope>NUCLEOTIDE SEQUENCE</scope>
    <source>
        <strain evidence="4">NBRC 104875</strain>
    </source>
</reference>
<organism evidence="4 5">
    <name type="scientific">Rugosimonospora africana</name>
    <dbReference type="NCBI Taxonomy" id="556532"/>
    <lineage>
        <taxon>Bacteria</taxon>
        <taxon>Bacillati</taxon>
        <taxon>Actinomycetota</taxon>
        <taxon>Actinomycetes</taxon>
        <taxon>Micromonosporales</taxon>
        <taxon>Micromonosporaceae</taxon>
        <taxon>Rugosimonospora</taxon>
    </lineage>
</organism>
<proteinExistence type="predicted"/>
<dbReference type="SUPFAM" id="SSF53756">
    <property type="entry name" value="UDP-Glycosyltransferase/glycogen phosphorylase"/>
    <property type="match status" value="1"/>
</dbReference>
<dbReference type="AlphaFoldDB" id="A0A8J3R0Z7"/>
<keyword evidence="5" id="KW-1185">Reference proteome</keyword>
<evidence type="ECO:0000313" key="5">
    <source>
        <dbReference type="Proteomes" id="UP000642748"/>
    </source>
</evidence>
<dbReference type="InterPro" id="IPR028098">
    <property type="entry name" value="Glyco_trans_4-like_N"/>
</dbReference>
<name>A0A8J3R0Z7_9ACTN</name>
<evidence type="ECO:0000256" key="1">
    <source>
        <dbReference type="ARBA" id="ARBA00022676"/>
    </source>
</evidence>
<keyword evidence="1" id="KW-0328">Glycosyltransferase</keyword>
<comment type="caution">
    <text evidence="4">The sequence shown here is derived from an EMBL/GenBank/DDBJ whole genome shotgun (WGS) entry which is preliminary data.</text>
</comment>
<dbReference type="PANTHER" id="PTHR45947:SF3">
    <property type="entry name" value="SULFOQUINOVOSYL TRANSFERASE SQD2"/>
    <property type="match status" value="1"/>
</dbReference>
<feature type="domain" description="Glycosyltransferase subfamily 4-like N-terminal" evidence="3">
    <location>
        <begin position="32"/>
        <end position="214"/>
    </location>
</feature>
<gene>
    <name evidence="4" type="ORF">Raf01_91720</name>
</gene>
<dbReference type="Proteomes" id="UP000642748">
    <property type="component" value="Unassembled WGS sequence"/>
</dbReference>
<dbReference type="Pfam" id="PF13579">
    <property type="entry name" value="Glyco_trans_4_4"/>
    <property type="match status" value="1"/>
</dbReference>
<dbReference type="CDD" id="cd03794">
    <property type="entry name" value="GT4_WbuB-like"/>
    <property type="match status" value="1"/>
</dbReference>
<evidence type="ECO:0000313" key="4">
    <source>
        <dbReference type="EMBL" id="GIH21000.1"/>
    </source>
</evidence>
<evidence type="ECO:0000256" key="2">
    <source>
        <dbReference type="ARBA" id="ARBA00022679"/>
    </source>
</evidence>
<dbReference type="Gene3D" id="3.40.50.2000">
    <property type="entry name" value="Glycogen Phosphorylase B"/>
    <property type="match status" value="2"/>
</dbReference>
<protein>
    <submittedName>
        <fullName evidence="4">Glycosyltransferase WbuB</fullName>
    </submittedName>
</protein>
<accession>A0A8J3R0Z7</accession>
<dbReference type="InterPro" id="IPR050194">
    <property type="entry name" value="Glycosyltransferase_grp1"/>
</dbReference>
<dbReference type="GO" id="GO:0016758">
    <property type="term" value="F:hexosyltransferase activity"/>
    <property type="evidence" value="ECO:0007669"/>
    <property type="project" value="TreeGrafter"/>
</dbReference>
<keyword evidence="2" id="KW-0808">Transferase</keyword>
<dbReference type="EMBL" id="BONZ01000112">
    <property type="protein sequence ID" value="GIH21000.1"/>
    <property type="molecule type" value="Genomic_DNA"/>
</dbReference>
<sequence length="423" mass="45658">MGNDSGTAPGGRMRIGILSQWYPPEPAFIPGELAGELASRGHEVRVLTAFPSYPEGHVYPGYRQRWNDRTTTGAITVRRVPAYPSHDNSAARRVASYLSFAATSSLAGIRYLRDVDVIYVYHPPPTAYTAAGLLQLARRIPTILHVQDMWPESVTASDMAPGGRAGSAVHRALTATMRRLYRAASGIAVIAPSMAGLVIERGADPGKVRVVLNWTDENMFRPVPVTGAAREAIGYRDRCTVMFAGNVGPFQRVQTAVRAAAEVGSRMDLVIVGNGPQEQEVRRLAQQLRATNVRFLGRRPVQEMAGLYAAADYQLLTLRDLAALHGTVPCKLQAALACGSPVIVSAAGDAARLVSSAGAGFTCAPEDWRALAARFAEAAEVPDRQRVAMGHRARRLYEDRMSLAVGVDQIEDMLSKVGLRAES</sequence>
<dbReference type="PANTHER" id="PTHR45947">
    <property type="entry name" value="SULFOQUINOVOSYL TRANSFERASE SQD2"/>
    <property type="match status" value="1"/>
</dbReference>
<dbReference type="GO" id="GO:1901137">
    <property type="term" value="P:carbohydrate derivative biosynthetic process"/>
    <property type="evidence" value="ECO:0007669"/>
    <property type="project" value="UniProtKB-ARBA"/>
</dbReference>
<evidence type="ECO:0000259" key="3">
    <source>
        <dbReference type="Pfam" id="PF13579"/>
    </source>
</evidence>
<dbReference type="Pfam" id="PF13692">
    <property type="entry name" value="Glyco_trans_1_4"/>
    <property type="match status" value="1"/>
</dbReference>